<protein>
    <recommendedName>
        <fullName evidence="5">Rieske domain-containing protein</fullName>
    </recommendedName>
</protein>
<feature type="domain" description="Rieske" evidence="5">
    <location>
        <begin position="49"/>
        <end position="150"/>
    </location>
</feature>
<evidence type="ECO:0000313" key="6">
    <source>
        <dbReference type="EMBL" id="MFC4666679.1"/>
    </source>
</evidence>
<name>A0ABV9K9G0_9PORP</name>
<evidence type="ECO:0000256" key="2">
    <source>
        <dbReference type="ARBA" id="ARBA00022723"/>
    </source>
</evidence>
<comment type="caution">
    <text evidence="6">The sequence shown here is derived from an EMBL/GenBank/DDBJ whole genome shotgun (WGS) entry which is preliminary data.</text>
</comment>
<evidence type="ECO:0000256" key="1">
    <source>
        <dbReference type="ARBA" id="ARBA00022714"/>
    </source>
</evidence>
<gene>
    <name evidence="6" type="ORF">ACFO3G_08740</name>
</gene>
<evidence type="ECO:0000256" key="4">
    <source>
        <dbReference type="ARBA" id="ARBA00023014"/>
    </source>
</evidence>
<accession>A0ABV9K9G0</accession>
<dbReference type="EMBL" id="JBHSGO010000212">
    <property type="protein sequence ID" value="MFC4666679.1"/>
    <property type="molecule type" value="Genomic_DNA"/>
</dbReference>
<evidence type="ECO:0000256" key="3">
    <source>
        <dbReference type="ARBA" id="ARBA00023004"/>
    </source>
</evidence>
<keyword evidence="4" id="KW-0411">Iron-sulfur</keyword>
<evidence type="ECO:0000313" key="7">
    <source>
        <dbReference type="Proteomes" id="UP001596020"/>
    </source>
</evidence>
<dbReference type="InterPro" id="IPR017941">
    <property type="entry name" value="Rieske_2Fe-2S"/>
</dbReference>
<dbReference type="InterPro" id="IPR036922">
    <property type="entry name" value="Rieske_2Fe-2S_sf"/>
</dbReference>
<keyword evidence="7" id="KW-1185">Reference proteome</keyword>
<evidence type="ECO:0000259" key="5">
    <source>
        <dbReference type="PROSITE" id="PS51296"/>
    </source>
</evidence>
<sequence length="152" mass="16826">MIGKKITGLILLFIGLLTTGCRQEIYETMPELPVNYTLMWNSPKGLIIQAPGSSVEVSERTKVTDYIGFGGLIIVHTIGATNEYVAFDLSCPLEANRQIKLQPTDNMEYKCPECGSRYSVIYGSGAPTKGPSRIPLKRYKAIRTQEGVYCIN</sequence>
<proteinExistence type="predicted"/>
<organism evidence="6 7">
    <name type="scientific">Falsiporphyromonas endometrii</name>
    <dbReference type="NCBI Taxonomy" id="1387297"/>
    <lineage>
        <taxon>Bacteria</taxon>
        <taxon>Pseudomonadati</taxon>
        <taxon>Bacteroidota</taxon>
        <taxon>Bacteroidia</taxon>
        <taxon>Bacteroidales</taxon>
        <taxon>Porphyromonadaceae</taxon>
        <taxon>Falsiporphyromonas</taxon>
    </lineage>
</organism>
<reference evidence="7" key="1">
    <citation type="journal article" date="2019" name="Int. J. Syst. Evol. Microbiol.">
        <title>The Global Catalogue of Microorganisms (GCM) 10K type strain sequencing project: providing services to taxonomists for standard genome sequencing and annotation.</title>
        <authorList>
            <consortium name="The Broad Institute Genomics Platform"/>
            <consortium name="The Broad Institute Genome Sequencing Center for Infectious Disease"/>
            <person name="Wu L."/>
            <person name="Ma J."/>
        </authorList>
    </citation>
    <scope>NUCLEOTIDE SEQUENCE [LARGE SCALE GENOMIC DNA]</scope>
    <source>
        <strain evidence="7">CGMCC 4.7357</strain>
    </source>
</reference>
<dbReference type="Gene3D" id="2.102.10.10">
    <property type="entry name" value="Rieske [2Fe-2S] iron-sulphur domain"/>
    <property type="match status" value="1"/>
</dbReference>
<dbReference type="PROSITE" id="PS51257">
    <property type="entry name" value="PROKAR_LIPOPROTEIN"/>
    <property type="match status" value="1"/>
</dbReference>
<keyword evidence="2" id="KW-0479">Metal-binding</keyword>
<keyword evidence="1" id="KW-0001">2Fe-2S</keyword>
<keyword evidence="3" id="KW-0408">Iron</keyword>
<dbReference type="Proteomes" id="UP001596020">
    <property type="component" value="Unassembled WGS sequence"/>
</dbReference>
<dbReference type="RefSeq" id="WP_321741197.1">
    <property type="nucleotide sequence ID" value="NZ_JBHSGO010000212.1"/>
</dbReference>
<dbReference type="PROSITE" id="PS51296">
    <property type="entry name" value="RIESKE"/>
    <property type="match status" value="1"/>
</dbReference>